<evidence type="ECO:0000313" key="13">
    <source>
        <dbReference type="Proteomes" id="UP000243217"/>
    </source>
</evidence>
<evidence type="ECO:0000256" key="10">
    <source>
        <dbReference type="SAM" id="Phobius"/>
    </source>
</evidence>
<reference evidence="12 13" key="1">
    <citation type="journal article" date="2014" name="Genome Biol. Evol.">
        <title>The secreted proteins of Achlya hypogyna and Thraustotheca clavata identify the ancestral oomycete secretome and reveal gene acquisitions by horizontal gene transfer.</title>
        <authorList>
            <person name="Misner I."/>
            <person name="Blouin N."/>
            <person name="Leonard G."/>
            <person name="Richards T.A."/>
            <person name="Lane C.E."/>
        </authorList>
    </citation>
    <scope>NUCLEOTIDE SEQUENCE [LARGE SCALE GENOMIC DNA]</scope>
    <source>
        <strain evidence="12 13">ATCC 34112</strain>
    </source>
</reference>
<dbReference type="GO" id="GO:0046872">
    <property type="term" value="F:metal ion binding"/>
    <property type="evidence" value="ECO:0007669"/>
    <property type="project" value="UniProtKB-KW"/>
</dbReference>
<dbReference type="InterPro" id="IPR043128">
    <property type="entry name" value="Rev_trsase/Diguanyl_cyclase"/>
</dbReference>
<dbReference type="Proteomes" id="UP000243217">
    <property type="component" value="Unassembled WGS sequence"/>
</dbReference>
<dbReference type="GO" id="GO:0035861">
    <property type="term" value="C:site of double-strand break"/>
    <property type="evidence" value="ECO:0007669"/>
    <property type="project" value="TreeGrafter"/>
</dbReference>
<dbReference type="GO" id="GO:0003684">
    <property type="term" value="F:damaged DNA binding"/>
    <property type="evidence" value="ECO:0007669"/>
    <property type="project" value="InterPro"/>
</dbReference>
<feature type="transmembrane region" description="Helical" evidence="10">
    <location>
        <begin position="708"/>
        <end position="733"/>
    </location>
</feature>
<keyword evidence="4" id="KW-0479">Metal-binding</keyword>
<feature type="transmembrane region" description="Helical" evidence="10">
    <location>
        <begin position="656"/>
        <end position="678"/>
    </location>
</feature>
<keyword evidence="2" id="KW-0808">Transferase</keyword>
<keyword evidence="13" id="KW-1185">Reference proteome</keyword>
<gene>
    <name evidence="12" type="ORF">THRCLA_08831</name>
</gene>
<feature type="region of interest" description="Disordered" evidence="9">
    <location>
        <begin position="457"/>
        <end position="478"/>
    </location>
</feature>
<feature type="transmembrane region" description="Helical" evidence="10">
    <location>
        <begin position="534"/>
        <end position="556"/>
    </location>
</feature>
<dbReference type="GO" id="GO:0003887">
    <property type="term" value="F:DNA-directed DNA polymerase activity"/>
    <property type="evidence" value="ECO:0007669"/>
    <property type="project" value="TreeGrafter"/>
</dbReference>
<dbReference type="PANTHER" id="PTHR45873">
    <property type="entry name" value="DNA POLYMERASE ETA"/>
    <property type="match status" value="1"/>
</dbReference>
<dbReference type="InterPro" id="IPR052230">
    <property type="entry name" value="DNA_polymerase_eta"/>
</dbReference>
<dbReference type="InterPro" id="IPR036775">
    <property type="entry name" value="DNA_pol_Y-fam_lit_finger_sf"/>
</dbReference>
<dbReference type="Gene3D" id="3.40.1170.60">
    <property type="match status" value="1"/>
</dbReference>
<keyword evidence="5" id="KW-0227">DNA damage</keyword>
<keyword evidence="6" id="KW-0460">Magnesium</keyword>
<accession>A0A1V9Z1T5</accession>
<name>A0A1V9Z1T5_9STRA</name>
<keyword evidence="10" id="KW-0812">Transmembrane</keyword>
<feature type="transmembrane region" description="Helical" evidence="10">
    <location>
        <begin position="563"/>
        <end position="582"/>
    </location>
</feature>
<feature type="domain" description="UmuC" evidence="11">
    <location>
        <begin position="4"/>
        <end position="248"/>
    </location>
</feature>
<evidence type="ECO:0000256" key="5">
    <source>
        <dbReference type="ARBA" id="ARBA00022763"/>
    </source>
</evidence>
<dbReference type="SUPFAM" id="SSF56672">
    <property type="entry name" value="DNA/RNA polymerases"/>
    <property type="match status" value="1"/>
</dbReference>
<protein>
    <recommendedName>
        <fullName evidence="11">UmuC domain-containing protein</fullName>
    </recommendedName>
</protein>
<dbReference type="AlphaFoldDB" id="A0A1V9Z1T5"/>
<evidence type="ECO:0000256" key="2">
    <source>
        <dbReference type="ARBA" id="ARBA00022679"/>
    </source>
</evidence>
<evidence type="ECO:0000259" key="11">
    <source>
        <dbReference type="PROSITE" id="PS50173"/>
    </source>
</evidence>
<dbReference type="PROSITE" id="PS50173">
    <property type="entry name" value="UMUC"/>
    <property type="match status" value="1"/>
</dbReference>
<keyword evidence="3" id="KW-0548">Nucleotidyltransferase</keyword>
<dbReference type="EMBL" id="JNBS01002369">
    <property type="protein sequence ID" value="OQR91975.1"/>
    <property type="molecule type" value="Genomic_DNA"/>
</dbReference>
<dbReference type="PANTHER" id="PTHR45873:SF1">
    <property type="entry name" value="DNA POLYMERASE ETA"/>
    <property type="match status" value="1"/>
</dbReference>
<evidence type="ECO:0000256" key="3">
    <source>
        <dbReference type="ARBA" id="ARBA00022695"/>
    </source>
</evidence>
<keyword evidence="7" id="KW-0234">DNA repair</keyword>
<dbReference type="Gene3D" id="1.10.150.20">
    <property type="entry name" value="5' to 3' exonuclease, C-terminal subdomain"/>
    <property type="match status" value="1"/>
</dbReference>
<comment type="caution">
    <text evidence="12">The sequence shown here is derived from an EMBL/GenBank/DDBJ whole genome shotgun (WGS) entry which is preliminary data.</text>
</comment>
<dbReference type="GO" id="GO:0009314">
    <property type="term" value="P:response to radiation"/>
    <property type="evidence" value="ECO:0007669"/>
    <property type="project" value="TreeGrafter"/>
</dbReference>
<keyword evidence="8" id="KW-0539">Nucleus</keyword>
<dbReference type="FunFam" id="3.40.1170.60:FF:000003">
    <property type="entry name" value="DNA polymerase eta"/>
    <property type="match status" value="1"/>
</dbReference>
<evidence type="ECO:0000256" key="6">
    <source>
        <dbReference type="ARBA" id="ARBA00022842"/>
    </source>
</evidence>
<dbReference type="STRING" id="74557.A0A1V9Z1T5"/>
<evidence type="ECO:0000256" key="9">
    <source>
        <dbReference type="SAM" id="MobiDB-lite"/>
    </source>
</evidence>
<dbReference type="Gene3D" id="3.30.1490.100">
    <property type="entry name" value="DNA polymerase, Y-family, little finger domain"/>
    <property type="match status" value="1"/>
</dbReference>
<keyword evidence="10" id="KW-1133">Transmembrane helix</keyword>
<evidence type="ECO:0000256" key="4">
    <source>
        <dbReference type="ARBA" id="ARBA00022723"/>
    </source>
</evidence>
<dbReference type="InterPro" id="IPR001126">
    <property type="entry name" value="UmuC"/>
</dbReference>
<dbReference type="Gene3D" id="3.30.70.270">
    <property type="match status" value="2"/>
</dbReference>
<sequence>MRVIIHLDLDCFYAQVEHERLGISQNEPLAVQQWGSLLAVNYAARPFGVNRSDHIGDARKKCPQIHLPHVETMGERSIPVPGADLTKNPYFNRKRQKAILRRYRLASREVFRILAKYAPSYEKASIDEAFLDVTQIALARLEQYKNSKSDVAFCQENTDTKVIGVEGSIFPFTQDEELLSIGAKIAQEIRKDVYETLHFTCSVGIATNKLLAKLASPINKPNGQTIIPHRSVAYFMQTFRVDKIRGLGGKLGQRVVELGKRCNPEAEHVFAGDLLNEYGLAGLQQHLGQETGSYVYNLCSGDDGNEPVNDKKVVVQQVSAIKSFNQVGPLKLKDDVGYWIRILCEEVVLRHDEEEVVEHNRTPSQFAINYSGLDGKPMQKRFPAPSKIDIPTLYNTIMPLLEHTDMLPCMHLSLVARDFIPLVQPKAMITHFFKEKSSILDKQKECSIIDVLDANEDEEKPPISSNKPTSTKQSFATSKATKKSSIAQFFKEPAKPKDYDKYCEICKAILMLPYCSSDAPDVWLCLRGLTLGTISLWTTIICFYLVSIMLPLSITVAHLRSNVIMVLFTGVEMFLLLLRCLWLDEPKLMIGAKYCRAMQVAISCWLYGIMACEIMSKRSWINGLLAPVLAGVAILMTIDVVVLIKSVEVDCHHSSWLVMSVATATLAVSFSLLGSVVLKEFKSIRTLQRQIRKVLPNPAEVEQSYHQLWLLVMANMISSVLQLVFDLYITYLASDQSCSRLFYDDNDGAFEQMIRFGFSLGSFVYPEWITLYVFYWIPRHQFSTKLDVPELDIISDDENYHLYQPLVNSPQTQTIMSIEGKFAKGNSQQSI</sequence>
<feature type="transmembrane region" description="Helical" evidence="10">
    <location>
        <begin position="620"/>
        <end position="644"/>
    </location>
</feature>
<feature type="transmembrane region" description="Helical" evidence="10">
    <location>
        <begin position="588"/>
        <end position="608"/>
    </location>
</feature>
<organism evidence="12 13">
    <name type="scientific">Thraustotheca clavata</name>
    <dbReference type="NCBI Taxonomy" id="74557"/>
    <lineage>
        <taxon>Eukaryota</taxon>
        <taxon>Sar</taxon>
        <taxon>Stramenopiles</taxon>
        <taxon>Oomycota</taxon>
        <taxon>Saprolegniomycetes</taxon>
        <taxon>Saprolegniales</taxon>
        <taxon>Achlyaceae</taxon>
        <taxon>Thraustotheca</taxon>
    </lineage>
</organism>
<dbReference type="GO" id="GO:0005657">
    <property type="term" value="C:replication fork"/>
    <property type="evidence" value="ECO:0007669"/>
    <property type="project" value="TreeGrafter"/>
</dbReference>
<dbReference type="GO" id="GO:0006281">
    <property type="term" value="P:DNA repair"/>
    <property type="evidence" value="ECO:0007669"/>
    <property type="project" value="UniProtKB-KW"/>
</dbReference>
<dbReference type="OrthoDB" id="447129at2759"/>
<evidence type="ECO:0000256" key="8">
    <source>
        <dbReference type="ARBA" id="ARBA00023242"/>
    </source>
</evidence>
<dbReference type="Pfam" id="PF21704">
    <property type="entry name" value="POLH-Rev1_HhH"/>
    <property type="match status" value="1"/>
</dbReference>
<feature type="transmembrane region" description="Helical" evidence="10">
    <location>
        <begin position="753"/>
        <end position="777"/>
    </location>
</feature>
<feature type="compositionally biased region" description="Low complexity" evidence="9">
    <location>
        <begin position="469"/>
        <end position="478"/>
    </location>
</feature>
<dbReference type="Pfam" id="PF00817">
    <property type="entry name" value="IMS"/>
    <property type="match status" value="1"/>
</dbReference>
<proteinExistence type="predicted"/>
<evidence type="ECO:0000313" key="12">
    <source>
        <dbReference type="EMBL" id="OQR91975.1"/>
    </source>
</evidence>
<evidence type="ECO:0000256" key="7">
    <source>
        <dbReference type="ARBA" id="ARBA00023204"/>
    </source>
</evidence>
<dbReference type="GO" id="GO:0005634">
    <property type="term" value="C:nucleus"/>
    <property type="evidence" value="ECO:0007669"/>
    <property type="project" value="UniProtKB-SubCell"/>
</dbReference>
<comment type="subcellular location">
    <subcellularLocation>
        <location evidence="1">Nucleus</location>
    </subcellularLocation>
</comment>
<dbReference type="GO" id="GO:0042276">
    <property type="term" value="P:error-prone translesion synthesis"/>
    <property type="evidence" value="ECO:0007669"/>
    <property type="project" value="TreeGrafter"/>
</dbReference>
<dbReference type="SUPFAM" id="SSF100879">
    <property type="entry name" value="Lesion bypass DNA polymerase (Y-family), little finger domain"/>
    <property type="match status" value="1"/>
</dbReference>
<dbReference type="InterPro" id="IPR043502">
    <property type="entry name" value="DNA/RNA_pol_sf"/>
</dbReference>
<evidence type="ECO:0000256" key="1">
    <source>
        <dbReference type="ARBA" id="ARBA00004123"/>
    </source>
</evidence>
<keyword evidence="10" id="KW-0472">Membrane</keyword>